<reference evidence="1" key="1">
    <citation type="submission" date="2020-11" db="EMBL/GenBank/DDBJ databases">
        <authorList>
            <person name="Tran Van P."/>
        </authorList>
    </citation>
    <scope>NUCLEOTIDE SEQUENCE</scope>
</reference>
<organism evidence="1">
    <name type="scientific">Timema shepardi</name>
    <name type="common">Walking stick</name>
    <dbReference type="NCBI Taxonomy" id="629360"/>
    <lineage>
        <taxon>Eukaryota</taxon>
        <taxon>Metazoa</taxon>
        <taxon>Ecdysozoa</taxon>
        <taxon>Arthropoda</taxon>
        <taxon>Hexapoda</taxon>
        <taxon>Insecta</taxon>
        <taxon>Pterygota</taxon>
        <taxon>Neoptera</taxon>
        <taxon>Polyneoptera</taxon>
        <taxon>Phasmatodea</taxon>
        <taxon>Timematodea</taxon>
        <taxon>Timematoidea</taxon>
        <taxon>Timematidae</taxon>
        <taxon>Timema</taxon>
    </lineage>
</organism>
<dbReference type="InterPro" id="IPR019351">
    <property type="entry name" value="DUF2039"/>
</dbReference>
<protein>
    <submittedName>
        <fullName evidence="1">Uncharacterized protein</fullName>
    </submittedName>
</protein>
<name>A0A7R9FZV5_TIMSH</name>
<dbReference type="AlphaFoldDB" id="A0A7R9FZV5"/>
<dbReference type="EMBL" id="OC002319">
    <property type="protein sequence ID" value="CAD7261642.1"/>
    <property type="molecule type" value="Genomic_DNA"/>
</dbReference>
<dbReference type="Pfam" id="PF10217">
    <property type="entry name" value="DUF2039"/>
    <property type="match status" value="1"/>
</dbReference>
<evidence type="ECO:0000313" key="1">
    <source>
        <dbReference type="EMBL" id="CAD7261642.1"/>
    </source>
</evidence>
<gene>
    <name evidence="1" type="ORF">TSIB3V08_LOCUS5772</name>
</gene>
<dbReference type="PANTHER" id="PTHR22876">
    <property type="entry name" value="ZGC:101016"/>
    <property type="match status" value="1"/>
</dbReference>
<accession>A0A7R9FZV5</accession>
<dbReference type="PANTHER" id="PTHR22876:SF5">
    <property type="entry name" value="CHROMOSOME 9 OPEN READING FRAME 85"/>
    <property type="match status" value="1"/>
</dbReference>
<proteinExistence type="predicted"/>
<sequence>MSLQKGNLVRTRPQKHKNHTAFKNDLHDKTPKMKFVNSIEVSSVCPKCKKIIEWKIKYKKFKPLKTAKKCVKCEERCVKHAYHQMCLGCAKNLTVCPKCGESCETAKPSPSPREQQLQSVELGKLFKSLSERKRRSFLRYLSLKSNAVLNWDELCKNQEKRTREEMFTKLECLKISSDKGEEIDEEDDLDDFSFNDLEPVLYLVERLPKTQGVVAFADNLLIVIEGYSRRNEEKSNQEIEELDTWCKSVKRFYLPMRIIGTYHQTILLSIVSYGACIWAHRLTNVVPVKVTQGLQKNILLRLTKPFEL</sequence>